<name>A0A7U7G9H4_9GAMM</name>
<organism evidence="1 2">
    <name type="scientific">Candidatus Contendobacter odensis Run_B_J11</name>
    <dbReference type="NCBI Taxonomy" id="1400861"/>
    <lineage>
        <taxon>Bacteria</taxon>
        <taxon>Pseudomonadati</taxon>
        <taxon>Pseudomonadota</taxon>
        <taxon>Gammaproteobacteria</taxon>
        <taxon>Candidatus Competibacteraceae</taxon>
        <taxon>Candidatus Contendibacter</taxon>
    </lineage>
</organism>
<evidence type="ECO:0000313" key="2">
    <source>
        <dbReference type="Proteomes" id="UP000019184"/>
    </source>
</evidence>
<evidence type="ECO:0000313" key="1">
    <source>
        <dbReference type="EMBL" id="CDH43964.1"/>
    </source>
</evidence>
<accession>A0A7U7G9H4</accession>
<dbReference type="EMBL" id="CBTK010000047">
    <property type="protein sequence ID" value="CDH43964.1"/>
    <property type="molecule type" value="Genomic_DNA"/>
</dbReference>
<protein>
    <submittedName>
        <fullName evidence="1">Uncharacterized protein</fullName>
    </submittedName>
</protein>
<comment type="caution">
    <text evidence="1">The sequence shown here is derived from an EMBL/GenBank/DDBJ whole genome shotgun (WGS) entry which is preliminary data.</text>
</comment>
<sequence>MLTSDWSCRCFYKKANIFNELLNKLIIQDKQEKYQFNLLKNIIFIKISLLGLQKSPVFSCRPLTRRKSP</sequence>
<dbReference type="Proteomes" id="UP000019184">
    <property type="component" value="Unassembled WGS sequence"/>
</dbReference>
<reference evidence="1 2" key="1">
    <citation type="journal article" date="2014" name="ISME J.">
        <title>Candidatus Competibacter-lineage genomes retrieved from metagenomes reveal functional metabolic diversity.</title>
        <authorList>
            <person name="McIlroy S.J."/>
            <person name="Albertsen M."/>
            <person name="Andresen E.K."/>
            <person name="Saunders A.M."/>
            <person name="Kristiansen R."/>
            <person name="Stokholm-Bjerregaard M."/>
            <person name="Nielsen K.L."/>
            <person name="Nielsen P.H."/>
        </authorList>
    </citation>
    <scope>NUCLEOTIDE SEQUENCE [LARGE SCALE GENOMIC DNA]</scope>
    <source>
        <strain evidence="1 2">Run_B_J11</strain>
    </source>
</reference>
<dbReference type="AlphaFoldDB" id="A0A7U7G9H4"/>
<proteinExistence type="predicted"/>
<keyword evidence="2" id="KW-1185">Reference proteome</keyword>
<gene>
    <name evidence="1" type="ORF">BN874_1400023</name>
</gene>